<feature type="region of interest" description="Disordered" evidence="2">
    <location>
        <begin position="1"/>
        <end position="61"/>
    </location>
</feature>
<evidence type="ECO:0000313" key="4">
    <source>
        <dbReference type="Proteomes" id="UP001318860"/>
    </source>
</evidence>
<reference evidence="3 4" key="1">
    <citation type="journal article" date="2021" name="Comput. Struct. Biotechnol. J.">
        <title>De novo genome assembly of the potent medicinal plant Rehmannia glutinosa using nanopore technology.</title>
        <authorList>
            <person name="Ma L."/>
            <person name="Dong C."/>
            <person name="Song C."/>
            <person name="Wang X."/>
            <person name="Zheng X."/>
            <person name="Niu Y."/>
            <person name="Chen S."/>
            <person name="Feng W."/>
        </authorList>
    </citation>
    <scope>NUCLEOTIDE SEQUENCE [LARGE SCALE GENOMIC DNA]</scope>
    <source>
        <strain evidence="3">DH-2019</strain>
    </source>
</reference>
<evidence type="ECO:0000313" key="3">
    <source>
        <dbReference type="EMBL" id="KAK6133375.1"/>
    </source>
</evidence>
<dbReference type="PANTHER" id="PTHR46525">
    <property type="entry name" value="EMB|CAB72159.1"/>
    <property type="match status" value="1"/>
</dbReference>
<dbReference type="PANTHER" id="PTHR46525:SF2">
    <property type="entry name" value="EMB|CAB72159.1"/>
    <property type="match status" value="1"/>
</dbReference>
<feature type="compositionally biased region" description="Basic and acidic residues" evidence="2">
    <location>
        <begin position="97"/>
        <end position="116"/>
    </location>
</feature>
<comment type="similarity">
    <text evidence="1">Belongs to the senescence regulator S40 family.</text>
</comment>
<protein>
    <recommendedName>
        <fullName evidence="5">Senescence regulator</fullName>
    </recommendedName>
</protein>
<comment type="caution">
    <text evidence="3">The sequence shown here is derived from an EMBL/GenBank/DDBJ whole genome shotgun (WGS) entry which is preliminary data.</text>
</comment>
<proteinExistence type="inferred from homology"/>
<evidence type="ECO:0000256" key="1">
    <source>
        <dbReference type="ARBA" id="ARBA00034773"/>
    </source>
</evidence>
<accession>A0ABR0VHT8</accession>
<evidence type="ECO:0000256" key="2">
    <source>
        <dbReference type="SAM" id="MobiDB-lite"/>
    </source>
</evidence>
<keyword evidence="4" id="KW-1185">Reference proteome</keyword>
<gene>
    <name evidence="3" type="ORF">DH2020_032885</name>
</gene>
<name>A0ABR0VHT8_REHGL</name>
<feature type="region of interest" description="Disordered" evidence="2">
    <location>
        <begin position="97"/>
        <end position="128"/>
    </location>
</feature>
<evidence type="ECO:0008006" key="5">
    <source>
        <dbReference type="Google" id="ProtNLM"/>
    </source>
</evidence>
<feature type="compositionally biased region" description="Acidic residues" evidence="2">
    <location>
        <begin position="20"/>
        <end position="29"/>
    </location>
</feature>
<feature type="compositionally biased region" description="Gly residues" evidence="2">
    <location>
        <begin position="1"/>
        <end position="11"/>
    </location>
</feature>
<dbReference type="Pfam" id="PF04520">
    <property type="entry name" value="Senescence_reg"/>
    <property type="match status" value="1"/>
</dbReference>
<organism evidence="3 4">
    <name type="scientific">Rehmannia glutinosa</name>
    <name type="common">Chinese foxglove</name>
    <dbReference type="NCBI Taxonomy" id="99300"/>
    <lineage>
        <taxon>Eukaryota</taxon>
        <taxon>Viridiplantae</taxon>
        <taxon>Streptophyta</taxon>
        <taxon>Embryophyta</taxon>
        <taxon>Tracheophyta</taxon>
        <taxon>Spermatophyta</taxon>
        <taxon>Magnoliopsida</taxon>
        <taxon>eudicotyledons</taxon>
        <taxon>Gunneridae</taxon>
        <taxon>Pentapetalae</taxon>
        <taxon>asterids</taxon>
        <taxon>lamiids</taxon>
        <taxon>Lamiales</taxon>
        <taxon>Orobanchaceae</taxon>
        <taxon>Rehmannieae</taxon>
        <taxon>Rehmannia</taxon>
    </lineage>
</organism>
<dbReference type="InterPro" id="IPR007608">
    <property type="entry name" value="Senescence_reg_S40"/>
</dbReference>
<dbReference type="EMBL" id="JABTTQ020001219">
    <property type="protein sequence ID" value="KAK6133375.1"/>
    <property type="molecule type" value="Genomic_DNA"/>
</dbReference>
<dbReference type="Proteomes" id="UP001318860">
    <property type="component" value="Unassembled WGS sequence"/>
</dbReference>
<sequence length="175" mass="18937">MDGARGGFSGGGRDKKTVSESEDLLEDEVWAMMKSREDSSSSSSSSACRLNATADGGGHPEFSAIERVARGQTSAPVGIPDWSRILKKRSRKKLWDDDASCDAHNHDDDGYGHGKVDDDDDGGDEMVPPHEYLARRLGSTQIASFSMCEGVGRTLKGRDLSKLRNAILTKTGFIE</sequence>